<name>A0A542ESU3_9ACTN</name>
<organism evidence="2 3">
    <name type="scientific">Kribbella jejuensis</name>
    <dbReference type="NCBI Taxonomy" id="236068"/>
    <lineage>
        <taxon>Bacteria</taxon>
        <taxon>Bacillati</taxon>
        <taxon>Actinomycetota</taxon>
        <taxon>Actinomycetes</taxon>
        <taxon>Propionibacteriales</taxon>
        <taxon>Kribbellaceae</taxon>
        <taxon>Kribbella</taxon>
    </lineage>
</organism>
<proteinExistence type="predicted"/>
<reference evidence="2 3" key="1">
    <citation type="submission" date="2019-06" db="EMBL/GenBank/DDBJ databases">
        <title>Sequencing the genomes of 1000 actinobacteria strains.</title>
        <authorList>
            <person name="Klenk H.-P."/>
        </authorList>
    </citation>
    <scope>NUCLEOTIDE SEQUENCE [LARGE SCALE GENOMIC DNA]</scope>
    <source>
        <strain evidence="2 3">DSM 17305</strain>
    </source>
</reference>
<protein>
    <submittedName>
        <fullName evidence="2">Uncharacterized protein</fullName>
    </submittedName>
</protein>
<dbReference type="PROSITE" id="PS51257">
    <property type="entry name" value="PROKAR_LIPOPROTEIN"/>
    <property type="match status" value="1"/>
</dbReference>
<dbReference type="Proteomes" id="UP000316298">
    <property type="component" value="Unassembled WGS sequence"/>
</dbReference>
<keyword evidence="3" id="KW-1185">Reference proteome</keyword>
<comment type="caution">
    <text evidence="2">The sequence shown here is derived from an EMBL/GenBank/DDBJ whole genome shotgun (WGS) entry which is preliminary data.</text>
</comment>
<dbReference type="EMBL" id="VFMM01000001">
    <property type="protein sequence ID" value="TQJ18400.1"/>
    <property type="molecule type" value="Genomic_DNA"/>
</dbReference>
<dbReference type="AlphaFoldDB" id="A0A542ESU3"/>
<sequence>MRRWLALCVGVGLLSGCGGRPEDSPTPVASVATGAVSAPSSTVTPAGPLGTAAYQAELTRIDQVLAITSQRLTRVRAAEGLSAAMTALAQSLNTIGIRLAALTVTSRLSAVHELLQERIGVAASRLTSSAGQTEDDARCGGAPYTAQKVQRQLRADLGTALDQLARLNLRFGTTLPDPGPAPKDERPANGEILLRRGADGMGRLKITNGMAKDVAISIVADGRPPSSPQIMIYLQATKSTTVNQIGGAYRLYFKSGSDWDATHHKFRAGCTFKKFDQTFTKNQGWQVNLQPRPGGNADTTEVEAY</sequence>
<evidence type="ECO:0000256" key="1">
    <source>
        <dbReference type="SAM" id="MobiDB-lite"/>
    </source>
</evidence>
<gene>
    <name evidence="2" type="ORF">FB475_2535</name>
</gene>
<evidence type="ECO:0000313" key="3">
    <source>
        <dbReference type="Proteomes" id="UP000316298"/>
    </source>
</evidence>
<accession>A0A542ESU3</accession>
<evidence type="ECO:0000313" key="2">
    <source>
        <dbReference type="EMBL" id="TQJ18400.1"/>
    </source>
</evidence>
<feature type="region of interest" description="Disordered" evidence="1">
    <location>
        <begin position="286"/>
        <end position="305"/>
    </location>
</feature>